<dbReference type="Pfam" id="PF06296">
    <property type="entry name" value="RelE"/>
    <property type="match status" value="1"/>
</dbReference>
<reference evidence="1 2" key="1">
    <citation type="submission" date="2017-11" db="EMBL/GenBank/DDBJ databases">
        <title>Genome sequence of Pantoea cypripedii NE1.</title>
        <authorList>
            <person name="Nascimento F.X."/>
        </authorList>
    </citation>
    <scope>NUCLEOTIDE SEQUENCE [LARGE SCALE GENOMIC DNA]</scope>
    <source>
        <strain evidence="1 2">NE1</strain>
        <plasmid evidence="2">pne1b</plasmid>
    </source>
</reference>
<name>A0A6B9G7N1_PANCY</name>
<dbReference type="Proteomes" id="UP000502005">
    <property type="component" value="Plasmid pNE1B"/>
</dbReference>
<evidence type="ECO:0008006" key="3">
    <source>
        <dbReference type="Google" id="ProtNLM"/>
    </source>
</evidence>
<accession>A0A6B9G7N1</accession>
<dbReference type="PIRSF" id="PIRSF018634">
    <property type="entry name" value="UCP018634"/>
    <property type="match status" value="1"/>
</dbReference>
<evidence type="ECO:0000313" key="2">
    <source>
        <dbReference type="Proteomes" id="UP000502005"/>
    </source>
</evidence>
<keyword evidence="1" id="KW-0614">Plasmid</keyword>
<dbReference type="EMBL" id="CP024770">
    <property type="protein sequence ID" value="QGY32612.1"/>
    <property type="molecule type" value="Genomic_DNA"/>
</dbReference>
<proteinExistence type="predicted"/>
<organism evidence="1 2">
    <name type="scientific">Pantoea cypripedii</name>
    <name type="common">Pectobacterium cypripedii</name>
    <name type="synonym">Erwinia cypripedii</name>
    <dbReference type="NCBI Taxonomy" id="55209"/>
    <lineage>
        <taxon>Bacteria</taxon>
        <taxon>Pseudomonadati</taxon>
        <taxon>Pseudomonadota</taxon>
        <taxon>Gammaproteobacteria</taxon>
        <taxon>Enterobacterales</taxon>
        <taxon>Erwiniaceae</taxon>
        <taxon>Pantoea</taxon>
    </lineage>
</organism>
<evidence type="ECO:0000313" key="1">
    <source>
        <dbReference type="EMBL" id="QGY32612.1"/>
    </source>
</evidence>
<dbReference type="RefSeq" id="WP_208718513.1">
    <property type="nucleotide sequence ID" value="NZ_CP024770.1"/>
</dbReference>
<geneLocation type="plasmid" evidence="2">
    <name>pne1b</name>
</geneLocation>
<protein>
    <recommendedName>
        <fullName evidence="3">Addiction module toxin RelE</fullName>
    </recommendedName>
</protein>
<dbReference type="InterPro" id="IPR009387">
    <property type="entry name" value="HigB-2"/>
</dbReference>
<sequence length="130" mass="14398">MSFNLYVHKRFDKAFKKTSLNDAQLCIAASEVMNGVFEGDLGGGVIKKRLALNEGKSGGARSIIFFKQGSNLFYFDGWAKDGTKKGVKEIEDDQLEGFHEQAKIYLRSDATAIKKLVDAGIVREVTCNEN</sequence>
<dbReference type="AlphaFoldDB" id="A0A6B9G7N1"/>
<gene>
    <name evidence="1" type="ORF">CUN67_27070</name>
</gene>